<keyword evidence="1" id="KW-0472">Membrane</keyword>
<keyword evidence="1" id="KW-0812">Transmembrane</keyword>
<sequence length="138" mass="15302">MRRKQSTYIAMLIVGICCMAASFLFQGEALKSVSGVLIGIGAGLLGASVSNLLMIRMEHKNPVLEKQAKIEYSDERNTMIRHRAKARAGDITQWLIMGIAYVTIIISAPLWATFAVIAVFLAYNVLGIYLMAKYQKEM</sequence>
<accession>A0A212JKJ2</accession>
<keyword evidence="1" id="KW-1133">Transmembrane helix</keyword>
<proteinExistence type="predicted"/>
<evidence type="ECO:0000313" key="2">
    <source>
        <dbReference type="EMBL" id="SBV99946.1"/>
    </source>
</evidence>
<feature type="transmembrane region" description="Helical" evidence="1">
    <location>
        <begin position="33"/>
        <end position="54"/>
    </location>
</feature>
<dbReference type="AlphaFoldDB" id="A0A212JKJ2"/>
<reference evidence="2" key="1">
    <citation type="submission" date="2016-04" db="EMBL/GenBank/DDBJ databases">
        <authorList>
            <person name="Evans L.H."/>
            <person name="Alamgir A."/>
            <person name="Owens N."/>
            <person name="Weber N.D."/>
            <person name="Virtaneva K."/>
            <person name="Barbian K."/>
            <person name="Babar A."/>
            <person name="Rosenke K."/>
        </authorList>
    </citation>
    <scope>NUCLEOTIDE SEQUENCE</scope>
    <source>
        <strain evidence="2">86</strain>
    </source>
</reference>
<evidence type="ECO:0000256" key="1">
    <source>
        <dbReference type="SAM" id="Phobius"/>
    </source>
</evidence>
<feature type="transmembrane region" description="Helical" evidence="1">
    <location>
        <begin position="114"/>
        <end position="132"/>
    </location>
</feature>
<name>A0A212JKJ2_9FIRM</name>
<dbReference type="EMBL" id="FLUN01000001">
    <property type="protein sequence ID" value="SBV99946.1"/>
    <property type="molecule type" value="Genomic_DNA"/>
</dbReference>
<gene>
    <name evidence="2" type="ORF">KL86CLO1_11277</name>
</gene>
<feature type="transmembrane region" description="Helical" evidence="1">
    <location>
        <begin position="7"/>
        <end position="27"/>
    </location>
</feature>
<organism evidence="2">
    <name type="scientific">uncultured Eubacteriales bacterium</name>
    <dbReference type="NCBI Taxonomy" id="172733"/>
    <lineage>
        <taxon>Bacteria</taxon>
        <taxon>Bacillati</taxon>
        <taxon>Bacillota</taxon>
        <taxon>Clostridia</taxon>
        <taxon>Eubacteriales</taxon>
        <taxon>environmental samples</taxon>
    </lineage>
</organism>
<protein>
    <submittedName>
        <fullName evidence="2">Uncharacterized protein</fullName>
    </submittedName>
</protein>
<feature type="transmembrane region" description="Helical" evidence="1">
    <location>
        <begin position="91"/>
        <end position="108"/>
    </location>
</feature>